<proteinExistence type="inferred from homology"/>
<keyword evidence="4 10" id="KW-0812">Transmembrane</keyword>
<dbReference type="GO" id="GO:0005549">
    <property type="term" value="F:odorant binding"/>
    <property type="evidence" value="ECO:0007669"/>
    <property type="project" value="InterPro"/>
</dbReference>
<keyword evidence="3 10" id="KW-0716">Sensory transduction</keyword>
<dbReference type="GO" id="GO:0007165">
    <property type="term" value="P:signal transduction"/>
    <property type="evidence" value="ECO:0007669"/>
    <property type="project" value="UniProtKB-KW"/>
</dbReference>
<evidence type="ECO:0000256" key="8">
    <source>
        <dbReference type="ARBA" id="ARBA00023170"/>
    </source>
</evidence>
<evidence type="ECO:0000256" key="10">
    <source>
        <dbReference type="RuleBase" id="RU351113"/>
    </source>
</evidence>
<evidence type="ECO:0000256" key="2">
    <source>
        <dbReference type="ARBA" id="ARBA00022475"/>
    </source>
</evidence>
<evidence type="ECO:0000256" key="4">
    <source>
        <dbReference type="ARBA" id="ARBA00022692"/>
    </source>
</evidence>
<evidence type="ECO:0000256" key="6">
    <source>
        <dbReference type="ARBA" id="ARBA00022989"/>
    </source>
</evidence>
<reference evidence="11" key="1">
    <citation type="journal article" date="2023" name="G3 (Bethesda)">
        <title>Whole genome assemblies of Zophobas morio and Tenebrio molitor.</title>
        <authorList>
            <person name="Kaur S."/>
            <person name="Stinson S.A."/>
            <person name="diCenzo G.C."/>
        </authorList>
    </citation>
    <scope>NUCLEOTIDE SEQUENCE</scope>
    <source>
        <strain evidence="11">QUZm001</strain>
    </source>
</reference>
<dbReference type="PANTHER" id="PTHR21137">
    <property type="entry name" value="ODORANT RECEPTOR"/>
    <property type="match status" value="1"/>
</dbReference>
<keyword evidence="2" id="KW-1003">Cell membrane</keyword>
<comment type="subcellular location">
    <subcellularLocation>
        <location evidence="1 10">Cell membrane</location>
        <topology evidence="1 10">Multi-pass membrane protein</topology>
    </subcellularLocation>
</comment>
<comment type="caution">
    <text evidence="10">Lacks conserved residue(s) required for the propagation of feature annotation.</text>
</comment>
<keyword evidence="6 10" id="KW-1133">Transmembrane helix</keyword>
<keyword evidence="9 10" id="KW-0807">Transducer</keyword>
<comment type="caution">
    <text evidence="11">The sequence shown here is derived from an EMBL/GenBank/DDBJ whole genome shotgun (WGS) entry which is preliminary data.</text>
</comment>
<dbReference type="Proteomes" id="UP001168821">
    <property type="component" value="Unassembled WGS sequence"/>
</dbReference>
<sequence length="412" mass="47850">MYKVAGHFASYCPNRTEPIDQMDTSNSSTPLDLTVDDPLHWVRFLSITIFNNKFYRWARIFTLIFQIVNLITDIYFFVMVFEAAYLYRYLAVFLSQISAVLFGIGLLWSEKLFKCLDKEFWSMLWSIDTATIKTKRKIQTDFKYITATVVVNTLLGVGAGFMLIPTRTEQMYQLALVLFRNYFPTYHYILDFFYFLLFPITSYMIINVANMIAYYVYLGKSQIHLGLDVISHMSVDYNDYDEDTLLHSAEYQRVIKRRMAFIVIRHNELLRISRIATNLASQLLPWFVIGGIVMFLSALSNWYLVEVNIGYWLYVKNFCWLSTSTLTGALLVHCGQEIEDLTGAMFSVVNDVPWTSFNTSNKRTMLTILTVAQIPVKLQFTETVSLNYQLGIRMLRNVYSFAALFASVKSTN</sequence>
<feature type="transmembrane region" description="Helical" evidence="10">
    <location>
        <begin position="87"/>
        <end position="108"/>
    </location>
</feature>
<dbReference type="GO" id="GO:0004984">
    <property type="term" value="F:olfactory receptor activity"/>
    <property type="evidence" value="ECO:0007669"/>
    <property type="project" value="InterPro"/>
</dbReference>
<dbReference type="GO" id="GO:0005886">
    <property type="term" value="C:plasma membrane"/>
    <property type="evidence" value="ECO:0007669"/>
    <property type="project" value="UniProtKB-SubCell"/>
</dbReference>
<keyword evidence="5 10" id="KW-0552">Olfaction</keyword>
<keyword evidence="12" id="KW-1185">Reference proteome</keyword>
<dbReference type="EMBL" id="JALNTZ010000003">
    <property type="protein sequence ID" value="KAJ3659729.1"/>
    <property type="molecule type" value="Genomic_DNA"/>
</dbReference>
<feature type="transmembrane region" description="Helical" evidence="10">
    <location>
        <begin position="144"/>
        <end position="164"/>
    </location>
</feature>
<evidence type="ECO:0000256" key="9">
    <source>
        <dbReference type="ARBA" id="ARBA00023224"/>
    </source>
</evidence>
<evidence type="ECO:0000313" key="12">
    <source>
        <dbReference type="Proteomes" id="UP001168821"/>
    </source>
</evidence>
<organism evidence="11 12">
    <name type="scientific">Zophobas morio</name>
    <dbReference type="NCBI Taxonomy" id="2755281"/>
    <lineage>
        <taxon>Eukaryota</taxon>
        <taxon>Metazoa</taxon>
        <taxon>Ecdysozoa</taxon>
        <taxon>Arthropoda</taxon>
        <taxon>Hexapoda</taxon>
        <taxon>Insecta</taxon>
        <taxon>Pterygota</taxon>
        <taxon>Neoptera</taxon>
        <taxon>Endopterygota</taxon>
        <taxon>Coleoptera</taxon>
        <taxon>Polyphaga</taxon>
        <taxon>Cucujiformia</taxon>
        <taxon>Tenebrionidae</taxon>
        <taxon>Zophobas</taxon>
    </lineage>
</organism>
<dbReference type="AlphaFoldDB" id="A0AA38IV28"/>
<name>A0AA38IV28_9CUCU</name>
<accession>A0AA38IV28</accession>
<evidence type="ECO:0000256" key="3">
    <source>
        <dbReference type="ARBA" id="ARBA00022606"/>
    </source>
</evidence>
<evidence type="ECO:0000256" key="7">
    <source>
        <dbReference type="ARBA" id="ARBA00023136"/>
    </source>
</evidence>
<keyword evidence="8 10" id="KW-0675">Receptor</keyword>
<dbReference type="PANTHER" id="PTHR21137:SF35">
    <property type="entry name" value="ODORANT RECEPTOR 19A-RELATED"/>
    <property type="match status" value="1"/>
</dbReference>
<feature type="transmembrane region" description="Helical" evidence="10">
    <location>
        <begin position="192"/>
        <end position="217"/>
    </location>
</feature>
<feature type="transmembrane region" description="Helical" evidence="10">
    <location>
        <begin position="60"/>
        <end position="81"/>
    </location>
</feature>
<protein>
    <recommendedName>
        <fullName evidence="10">Odorant receptor</fullName>
    </recommendedName>
</protein>
<evidence type="ECO:0000313" key="11">
    <source>
        <dbReference type="EMBL" id="KAJ3659729.1"/>
    </source>
</evidence>
<keyword evidence="7 10" id="KW-0472">Membrane</keyword>
<evidence type="ECO:0000256" key="1">
    <source>
        <dbReference type="ARBA" id="ARBA00004651"/>
    </source>
</evidence>
<feature type="transmembrane region" description="Helical" evidence="10">
    <location>
        <begin position="283"/>
        <end position="305"/>
    </location>
</feature>
<dbReference type="InterPro" id="IPR004117">
    <property type="entry name" value="7tm6_olfct_rcpt"/>
</dbReference>
<gene>
    <name evidence="11" type="ORF">Zmor_011403</name>
</gene>
<evidence type="ECO:0000256" key="5">
    <source>
        <dbReference type="ARBA" id="ARBA00022725"/>
    </source>
</evidence>
<comment type="similarity">
    <text evidence="10">Belongs to the insect chemoreceptor superfamily. Heteromeric odorant receptor channel (TC 1.A.69) family.</text>
</comment>